<dbReference type="InParanoid" id="I1CQR8"/>
<keyword evidence="2" id="KW-1185">Reference proteome</keyword>
<gene>
    <name evidence="1" type="ORF">RO3G_15509</name>
</gene>
<dbReference type="Proteomes" id="UP000009138">
    <property type="component" value="Unassembled WGS sequence"/>
</dbReference>
<sequence length="47" mass="5082">MAASAFITFTLIRMMDLITKRAIGCSLPSGAMQFSSHGEHTSYLSNS</sequence>
<dbReference type="AlphaFoldDB" id="I1CQR8"/>
<dbReference type="RefSeq" id="XP_067526194.1">
    <property type="nucleotide sequence ID" value="XM_067670093.1"/>
</dbReference>
<evidence type="ECO:0000313" key="2">
    <source>
        <dbReference type="Proteomes" id="UP000009138"/>
    </source>
</evidence>
<dbReference type="VEuPathDB" id="FungiDB:RO3G_15509"/>
<proteinExistence type="predicted"/>
<protein>
    <submittedName>
        <fullName evidence="1">Uncharacterized protein</fullName>
    </submittedName>
</protein>
<reference evidence="1 2" key="1">
    <citation type="journal article" date="2009" name="PLoS Genet.">
        <title>Genomic analysis of the basal lineage fungus Rhizopus oryzae reveals a whole-genome duplication.</title>
        <authorList>
            <person name="Ma L.-J."/>
            <person name="Ibrahim A.S."/>
            <person name="Skory C."/>
            <person name="Grabherr M.G."/>
            <person name="Burger G."/>
            <person name="Butler M."/>
            <person name="Elias M."/>
            <person name="Idnurm A."/>
            <person name="Lang B.F."/>
            <person name="Sone T."/>
            <person name="Abe A."/>
            <person name="Calvo S.E."/>
            <person name="Corrochano L.M."/>
            <person name="Engels R."/>
            <person name="Fu J."/>
            <person name="Hansberg W."/>
            <person name="Kim J.-M."/>
            <person name="Kodira C.D."/>
            <person name="Koehrsen M.J."/>
            <person name="Liu B."/>
            <person name="Miranda-Saavedra D."/>
            <person name="O'Leary S."/>
            <person name="Ortiz-Castellanos L."/>
            <person name="Poulter R."/>
            <person name="Rodriguez-Romero J."/>
            <person name="Ruiz-Herrera J."/>
            <person name="Shen Y.-Q."/>
            <person name="Zeng Q."/>
            <person name="Galagan J."/>
            <person name="Birren B.W."/>
            <person name="Cuomo C.A."/>
            <person name="Wickes B.L."/>
        </authorList>
    </citation>
    <scope>NUCLEOTIDE SEQUENCE [LARGE SCALE GENOMIC DNA]</scope>
    <source>
        <strain evidence="2">RA 99-880 / ATCC MYA-4621 / FGSC 9543 / NRRL 43880</strain>
    </source>
</reference>
<dbReference type="EMBL" id="CH476747">
    <property type="protein sequence ID" value="EIE90798.1"/>
    <property type="molecule type" value="Genomic_DNA"/>
</dbReference>
<dbReference type="GeneID" id="93622474"/>
<evidence type="ECO:0000313" key="1">
    <source>
        <dbReference type="EMBL" id="EIE90798.1"/>
    </source>
</evidence>
<accession>I1CQR8</accession>
<name>I1CQR8_RHIO9</name>
<organism evidence="1 2">
    <name type="scientific">Rhizopus delemar (strain RA 99-880 / ATCC MYA-4621 / FGSC 9543 / NRRL 43880)</name>
    <name type="common">Mucormycosis agent</name>
    <name type="synonym">Rhizopus arrhizus var. delemar</name>
    <dbReference type="NCBI Taxonomy" id="246409"/>
    <lineage>
        <taxon>Eukaryota</taxon>
        <taxon>Fungi</taxon>
        <taxon>Fungi incertae sedis</taxon>
        <taxon>Mucoromycota</taxon>
        <taxon>Mucoromycotina</taxon>
        <taxon>Mucoromycetes</taxon>
        <taxon>Mucorales</taxon>
        <taxon>Mucorineae</taxon>
        <taxon>Rhizopodaceae</taxon>
        <taxon>Rhizopus</taxon>
    </lineage>
</organism>